<gene>
    <name evidence="1" type="ORF">SY212_03280</name>
</gene>
<dbReference type="AlphaFoldDB" id="A0A6F9XJD2"/>
<name>A0A6F9XJD2_9LACO</name>
<comment type="caution">
    <text evidence="1">The sequence shown here is derived from an EMBL/GenBank/DDBJ whole genome shotgun (WGS) entry which is preliminary data.</text>
</comment>
<protein>
    <submittedName>
        <fullName evidence="1">Uncharacterized protein</fullName>
    </submittedName>
</protein>
<organism evidence="1">
    <name type="scientific">Ligilactobacillus agilis</name>
    <dbReference type="NCBI Taxonomy" id="1601"/>
    <lineage>
        <taxon>Bacteria</taxon>
        <taxon>Bacillati</taxon>
        <taxon>Bacillota</taxon>
        <taxon>Bacilli</taxon>
        <taxon>Lactobacillales</taxon>
        <taxon>Lactobacillaceae</taxon>
        <taxon>Ligilactobacillus</taxon>
    </lineage>
</organism>
<dbReference type="RefSeq" id="WP_172584152.1">
    <property type="nucleotide sequence ID" value="NZ_BLAM01000054.1"/>
</dbReference>
<sequence length="132" mass="15752">MSYMAEEKDLKQTQDTEQEVTMDVVGFVFAKDNWYEEVKYDEDTGEIKTLNHLMFLANQVYPIYELSDLPNKVVMKNEADVFRMDDEDKDDRLLPQTVYDKEALLNWLQSDDKHFTFIEPDDFVDFIQRMEA</sequence>
<reference evidence="1" key="1">
    <citation type="submission" date="2019-10" db="EMBL/GenBank/DDBJ databases">
        <title>Lactobacillus agilis SY212 Whole Genome Sequencing Project.</title>
        <authorList>
            <person name="Suzuki S."/>
            <person name="Endo A."/>
            <person name="Maeno S."/>
            <person name="Shiwa Y."/>
            <person name="Matsutani M."/>
            <person name="Kajikawa A."/>
        </authorList>
    </citation>
    <scope>NUCLEOTIDE SEQUENCE</scope>
    <source>
        <strain evidence="1">SY212</strain>
    </source>
</reference>
<proteinExistence type="predicted"/>
<dbReference type="Proteomes" id="UP000494265">
    <property type="component" value="Unassembled WGS sequence"/>
</dbReference>
<evidence type="ECO:0000313" key="1">
    <source>
        <dbReference type="EMBL" id="GET05298.1"/>
    </source>
</evidence>
<accession>A0A6F9XJD2</accession>
<dbReference type="EMBL" id="BLAM01000054">
    <property type="protein sequence ID" value="GET05298.1"/>
    <property type="molecule type" value="Genomic_DNA"/>
</dbReference>